<evidence type="ECO:0000256" key="9">
    <source>
        <dbReference type="ARBA" id="ARBA00048995"/>
    </source>
</evidence>
<dbReference type="InterPro" id="IPR018129">
    <property type="entry name" value="PEP_COase_Lys_AS"/>
</dbReference>
<evidence type="ECO:0000256" key="5">
    <source>
        <dbReference type="ARBA" id="ARBA00022419"/>
    </source>
</evidence>
<dbReference type="HAMAP" id="MF_00595">
    <property type="entry name" value="PEPcase_type1"/>
    <property type="match status" value="1"/>
</dbReference>
<dbReference type="InterPro" id="IPR033129">
    <property type="entry name" value="PEPCASE_His_AS"/>
</dbReference>
<comment type="similarity">
    <text evidence="3 10">Belongs to the PEPCase type 1 family.</text>
</comment>
<evidence type="ECO:0000256" key="6">
    <source>
        <dbReference type="ARBA" id="ARBA00022842"/>
    </source>
</evidence>
<dbReference type="Gene3D" id="1.20.1440.90">
    <property type="entry name" value="Phosphoenolpyruvate/pyruvate domain"/>
    <property type="match status" value="1"/>
</dbReference>
<evidence type="ECO:0000256" key="1">
    <source>
        <dbReference type="ARBA" id="ARBA00001946"/>
    </source>
</evidence>
<dbReference type="InterPro" id="IPR015813">
    <property type="entry name" value="Pyrv/PenolPyrv_kinase-like_dom"/>
</dbReference>
<accession>A0ABN1EUR0</accession>
<evidence type="ECO:0000256" key="3">
    <source>
        <dbReference type="ARBA" id="ARBA00008346"/>
    </source>
</evidence>
<name>A0ABN1EUR0_9PROT</name>
<keyword evidence="8 10" id="KW-0120">Carbon dioxide fixation</keyword>
<dbReference type="Pfam" id="PF00311">
    <property type="entry name" value="PEPcase"/>
    <property type="match status" value="1"/>
</dbReference>
<keyword evidence="14" id="KW-1185">Reference proteome</keyword>
<dbReference type="RefSeq" id="WP_166935885.1">
    <property type="nucleotide sequence ID" value="NZ_BAAADD010000006.1"/>
</dbReference>
<evidence type="ECO:0000256" key="4">
    <source>
        <dbReference type="ARBA" id="ARBA00012305"/>
    </source>
</evidence>
<dbReference type="PANTHER" id="PTHR30523:SF6">
    <property type="entry name" value="PHOSPHOENOLPYRUVATE CARBOXYLASE"/>
    <property type="match status" value="1"/>
</dbReference>
<keyword evidence="7 10" id="KW-0456">Lyase</keyword>
<gene>
    <name evidence="10 13" type="primary">ppc</name>
    <name evidence="13" type="ORF">GCM10008942_23540</name>
</gene>
<dbReference type="EC" id="4.1.1.31" evidence="4 10"/>
<feature type="active site" evidence="10 11">
    <location>
        <position position="138"/>
    </location>
</feature>
<evidence type="ECO:0000313" key="14">
    <source>
        <dbReference type="Proteomes" id="UP001499951"/>
    </source>
</evidence>
<keyword evidence="6 10" id="KW-0460">Magnesium</keyword>
<proteinExistence type="inferred from homology"/>
<reference evidence="13 14" key="1">
    <citation type="journal article" date="2019" name="Int. J. Syst. Evol. Microbiol.">
        <title>The Global Catalogue of Microorganisms (GCM) 10K type strain sequencing project: providing services to taxonomists for standard genome sequencing and annotation.</title>
        <authorList>
            <consortium name="The Broad Institute Genomics Platform"/>
            <consortium name="The Broad Institute Genome Sequencing Center for Infectious Disease"/>
            <person name="Wu L."/>
            <person name="Ma J."/>
        </authorList>
    </citation>
    <scope>NUCLEOTIDE SEQUENCE [LARGE SCALE GENOMIC DNA]</scope>
    <source>
        <strain evidence="13 14">JCM 15089</strain>
    </source>
</reference>
<feature type="active site" evidence="10 12">
    <location>
        <position position="566"/>
    </location>
</feature>
<evidence type="ECO:0000313" key="13">
    <source>
        <dbReference type="EMBL" id="GAA0574120.1"/>
    </source>
</evidence>
<comment type="cofactor">
    <cofactor evidence="1 10">
        <name>Mg(2+)</name>
        <dbReference type="ChEBI" id="CHEBI:18420"/>
    </cofactor>
</comment>
<comment type="caution">
    <text evidence="13">The sequence shown here is derived from an EMBL/GenBank/DDBJ whole genome shotgun (WGS) entry which is preliminary data.</text>
</comment>
<dbReference type="EMBL" id="BAAADD010000006">
    <property type="protein sequence ID" value="GAA0574120.1"/>
    <property type="molecule type" value="Genomic_DNA"/>
</dbReference>
<comment type="subunit">
    <text evidence="10">Homotetramer.</text>
</comment>
<comment type="catalytic activity">
    <reaction evidence="9 10">
        <text>oxaloacetate + phosphate = phosphoenolpyruvate + hydrogencarbonate</text>
        <dbReference type="Rhea" id="RHEA:28370"/>
        <dbReference type="ChEBI" id="CHEBI:16452"/>
        <dbReference type="ChEBI" id="CHEBI:17544"/>
        <dbReference type="ChEBI" id="CHEBI:43474"/>
        <dbReference type="ChEBI" id="CHEBI:58702"/>
        <dbReference type="EC" id="4.1.1.31"/>
    </reaction>
</comment>
<evidence type="ECO:0000256" key="7">
    <source>
        <dbReference type="ARBA" id="ARBA00023239"/>
    </source>
</evidence>
<evidence type="ECO:0000256" key="12">
    <source>
        <dbReference type="PROSITE-ProRule" id="PRU10112"/>
    </source>
</evidence>
<protein>
    <recommendedName>
        <fullName evidence="5 10">Phosphoenolpyruvate carboxylase</fullName>
        <shortName evidence="10">PEPC</shortName>
        <shortName evidence="10">PEPCase</shortName>
        <ecNumber evidence="4 10">4.1.1.31</ecNumber>
    </recommendedName>
</protein>
<evidence type="ECO:0000256" key="8">
    <source>
        <dbReference type="ARBA" id="ARBA00023300"/>
    </source>
</evidence>
<organism evidence="13 14">
    <name type="scientific">Rhizomicrobium electricum</name>
    <dbReference type="NCBI Taxonomy" id="480070"/>
    <lineage>
        <taxon>Bacteria</taxon>
        <taxon>Pseudomonadati</taxon>
        <taxon>Pseudomonadota</taxon>
        <taxon>Alphaproteobacteria</taxon>
        <taxon>Micropepsales</taxon>
        <taxon>Micropepsaceae</taxon>
        <taxon>Rhizomicrobium</taxon>
    </lineage>
</organism>
<evidence type="ECO:0000256" key="10">
    <source>
        <dbReference type="HAMAP-Rule" id="MF_00595"/>
    </source>
</evidence>
<dbReference type="NCBIfam" id="NF000584">
    <property type="entry name" value="PRK00009.1"/>
    <property type="match status" value="1"/>
</dbReference>
<evidence type="ECO:0000256" key="2">
    <source>
        <dbReference type="ARBA" id="ARBA00003670"/>
    </source>
</evidence>
<dbReference type="PROSITE" id="PS00781">
    <property type="entry name" value="PEPCASE_1"/>
    <property type="match status" value="1"/>
</dbReference>
<sequence length="896" mass="99791">MPPSLQLDSHETIRRLGRILGIVIKEQYGLGEAELKRGQHDLDLVEQIRRQSVGEHRSGAGDVPLDKRLTELDPREVALLIRGFSIFSQLANIADDHWVRSEKGPGPLQQLEHHMRVTAKQASAYLSQALISPVITAHPTEVRRKSILDREADIALLLEQFDDANRHEGEDSEIEAQLKREIRTLWQTRMFRAVRIHVTDEIENAIAVFARTFLTQLPLAKRRIAKLYGLNGATMPYIKPGSWVGGDRDGNPFVTAQTLDYAVRRQCEVVLDHYLNEVNVLGSELSLAEEFTGTSVALQALAASPEHVSRHQIDEPYRRALITCYSRLAATRKALCGHSPALKARWAAEAYEKPEEFAADLTVIVESLRENGDGDLADGRLLTLREAVGAFGFHLATMDLRQNSVVHEHVVDELLVSAGVVPSYRALKEKERVALLMQELSSPRLLRSPYRSYSEQTASELEIGDKAAEILRRYGSGAISNYVISHTESVSDFLETALLMKETGLFVPDEKPRGSLRIVPLFETIPDLRASDEIMRAWLDMPFVRALLDGQGSVQEVMIGYSDSNKDGGYLTSNWEIRTSIARLTYLAAARGVRMRFFHGRGGAVGRGGGSSFDAIRALPCNASASGIRITEQGEVVASKYGDPEIGRRSLETIIVAAMLSELNHETDAADGEAAILLSMMSEVAFKAYRALVYDTEGFVTYFRESTPLPEISDLKIGSRPASRSSSARIEDLRAIPWVFSWSQARVMLPGWYGFGTAVREMGMEHLRPLYKTSPFFRTTVSNMEMVLAKSSLPIARRYSELVEDKDLARAIFASIEKEWHATVEAILALTEQRALLERSPKLLSSIRLRLPYIDALNHLQVDLLRRRRAGDDSEGTSRAIHMSINGISAGLRNSG</sequence>
<dbReference type="Proteomes" id="UP001499951">
    <property type="component" value="Unassembled WGS sequence"/>
</dbReference>
<dbReference type="PROSITE" id="PS00393">
    <property type="entry name" value="PEPCASE_2"/>
    <property type="match status" value="1"/>
</dbReference>
<dbReference type="SUPFAM" id="SSF51621">
    <property type="entry name" value="Phosphoenolpyruvate/pyruvate domain"/>
    <property type="match status" value="1"/>
</dbReference>
<dbReference type="PANTHER" id="PTHR30523">
    <property type="entry name" value="PHOSPHOENOLPYRUVATE CARBOXYLASE"/>
    <property type="match status" value="1"/>
</dbReference>
<evidence type="ECO:0000256" key="11">
    <source>
        <dbReference type="PROSITE-ProRule" id="PRU10111"/>
    </source>
</evidence>
<dbReference type="PRINTS" id="PR00150">
    <property type="entry name" value="PEPCARBXLASE"/>
</dbReference>
<comment type="function">
    <text evidence="2 10">Forms oxaloacetate, a four-carbon dicarboxylic acid source for the tricarboxylic acid cycle.</text>
</comment>
<dbReference type="InterPro" id="IPR022805">
    <property type="entry name" value="PEP_COase_bac/pln-type"/>
</dbReference>
<dbReference type="InterPro" id="IPR021135">
    <property type="entry name" value="PEP_COase"/>
</dbReference>